<comment type="caution">
    <text evidence="2">The sequence shown here is derived from an EMBL/GenBank/DDBJ whole genome shotgun (WGS) entry which is preliminary data.</text>
</comment>
<name>A0AAD4FIA8_9PLEO</name>
<dbReference type="AlphaFoldDB" id="A0AAD4FIA8"/>
<reference evidence="2" key="1">
    <citation type="submission" date="2021-07" db="EMBL/GenBank/DDBJ databases">
        <title>Genome Resource of American Ginseng Black Spot Pathogen Alternaria panax.</title>
        <authorList>
            <person name="Qiu C."/>
            <person name="Wang W."/>
            <person name="Liu Z."/>
        </authorList>
    </citation>
    <scope>NUCLEOTIDE SEQUENCE</scope>
    <source>
        <strain evidence="2">BNCC115425</strain>
    </source>
</reference>
<feature type="region of interest" description="Disordered" evidence="1">
    <location>
        <begin position="45"/>
        <end position="66"/>
    </location>
</feature>
<keyword evidence="3" id="KW-1185">Reference proteome</keyword>
<proteinExistence type="predicted"/>
<gene>
    <name evidence="2" type="ORF">G6011_06743</name>
</gene>
<organism evidence="2 3">
    <name type="scientific">Alternaria panax</name>
    <dbReference type="NCBI Taxonomy" id="48097"/>
    <lineage>
        <taxon>Eukaryota</taxon>
        <taxon>Fungi</taxon>
        <taxon>Dikarya</taxon>
        <taxon>Ascomycota</taxon>
        <taxon>Pezizomycotina</taxon>
        <taxon>Dothideomycetes</taxon>
        <taxon>Pleosporomycetidae</taxon>
        <taxon>Pleosporales</taxon>
        <taxon>Pleosporineae</taxon>
        <taxon>Pleosporaceae</taxon>
        <taxon>Alternaria</taxon>
        <taxon>Alternaria sect. Panax</taxon>
    </lineage>
</organism>
<sequence>MENDKSASTSSEKISMFEYYEVQHVPGLYVAMDQENDRGQISVVREDMSDDEPNFVSASYPTRRSTDEYTHNSLKSFKEARKLSRYMKSLALAETTEEELRNPIPRIKLALPTGDVGIAEEEDGSTKVSAKPPAAVVMGAAYEELGVEDVKNTPINTFNAAAGGLDDSPVLHAQEHGSSYATMKLDAEHRELRLNRSKQEQIP</sequence>
<protein>
    <submittedName>
        <fullName evidence="2">Uncharacterized protein</fullName>
    </submittedName>
</protein>
<dbReference type="Proteomes" id="UP001199106">
    <property type="component" value="Unassembled WGS sequence"/>
</dbReference>
<evidence type="ECO:0000256" key="1">
    <source>
        <dbReference type="SAM" id="MobiDB-lite"/>
    </source>
</evidence>
<accession>A0AAD4FIA8</accession>
<dbReference type="EMBL" id="JAANER010000005">
    <property type="protein sequence ID" value="KAG9189875.1"/>
    <property type="molecule type" value="Genomic_DNA"/>
</dbReference>
<evidence type="ECO:0000313" key="3">
    <source>
        <dbReference type="Proteomes" id="UP001199106"/>
    </source>
</evidence>
<evidence type="ECO:0000313" key="2">
    <source>
        <dbReference type="EMBL" id="KAG9189875.1"/>
    </source>
</evidence>